<keyword evidence="2" id="KW-0378">Hydrolase</keyword>
<dbReference type="Pfam" id="PF13200">
    <property type="entry name" value="DUF4015"/>
    <property type="match status" value="1"/>
</dbReference>
<gene>
    <name evidence="2" type="ORF">HZY91_00920</name>
</gene>
<evidence type="ECO:0000313" key="3">
    <source>
        <dbReference type="Proteomes" id="UP000721415"/>
    </source>
</evidence>
<proteinExistence type="predicted"/>
<comment type="caution">
    <text evidence="2">The sequence shown here is derived from an EMBL/GenBank/DDBJ whole genome shotgun (WGS) entry which is preliminary data.</text>
</comment>
<sequence>MDSESGVFLKKQSYKGIILLFTLFLLSACNLKAEKEETVETYDLPTVEMDYSDEEIVAFNNRVNQGEANQYEGLNIHNTPLLTAPEELPPALFYDSGVNIPYPEEGVKGVYVPASVLEDPEYYQQLLDYVDQTALNAMVIDFKDDLGQIVSDVDSDNKLVNENSIALVDFKKILKDLEERQIYPIARIVTFKDNLLSTSHPEYSFKSAEDGEIWQDGNGAQFINPFMQEVWDYNVAVAIEAAKMGFKEIQFDYIRFPEGFETFSDTLEYNLGDYEAYVTDDPELFGQERVYAINDFLEYANERIAPFGADVSADVFGYTAIAGDAADVRGIGQNFSQMAERVDVISSMIYPSHWDYGFFGLESPDLFPYEVVDQYMYTEKELLSKVTNPATSRPWLQDFTDSGLDPGTYQEYGAQQVQEQIVALHEYGIHEFLLWNAGGFYTEGVDYAPEITGNEFYY</sequence>
<reference evidence="2 3" key="1">
    <citation type="submission" date="2020-07" db="EMBL/GenBank/DDBJ databases">
        <title>Facklamia lactis sp. nov., isolated from raw milk.</title>
        <authorList>
            <person name="Doll E.V."/>
            <person name="Huptas C."/>
            <person name="Staib L."/>
            <person name="Wenning M."/>
            <person name="Scherer S."/>
        </authorList>
    </citation>
    <scope>NUCLEOTIDE SEQUENCE [LARGE SCALE GENOMIC DNA]</scope>
    <source>
        <strain evidence="2 3">DSM 111018</strain>
    </source>
</reference>
<keyword evidence="3" id="KW-1185">Reference proteome</keyword>
<feature type="domain" description="DUF4015" evidence="1">
    <location>
        <begin position="109"/>
        <end position="441"/>
    </location>
</feature>
<dbReference type="SUPFAM" id="SSF51445">
    <property type="entry name" value="(Trans)glycosidases"/>
    <property type="match status" value="1"/>
</dbReference>
<dbReference type="GO" id="GO:0016787">
    <property type="term" value="F:hydrolase activity"/>
    <property type="evidence" value="ECO:0007669"/>
    <property type="project" value="UniProtKB-KW"/>
</dbReference>
<dbReference type="EMBL" id="JACBXQ010000001">
    <property type="protein sequence ID" value="MBG9985452.1"/>
    <property type="molecule type" value="Genomic_DNA"/>
</dbReference>
<dbReference type="Gene3D" id="3.20.20.80">
    <property type="entry name" value="Glycosidases"/>
    <property type="match status" value="1"/>
</dbReference>
<evidence type="ECO:0000313" key="2">
    <source>
        <dbReference type="EMBL" id="MBG9985452.1"/>
    </source>
</evidence>
<organism evidence="2 3">
    <name type="scientific">Facklamia lactis</name>
    <dbReference type="NCBI Taxonomy" id="2749967"/>
    <lineage>
        <taxon>Bacteria</taxon>
        <taxon>Bacillati</taxon>
        <taxon>Bacillota</taxon>
        <taxon>Bacilli</taxon>
        <taxon>Lactobacillales</taxon>
        <taxon>Aerococcaceae</taxon>
        <taxon>Facklamia</taxon>
    </lineage>
</organism>
<dbReference type="InterPro" id="IPR017853">
    <property type="entry name" value="GH"/>
</dbReference>
<accession>A0ABS0LN91</accession>
<protein>
    <submittedName>
        <fullName evidence="2">Glycoside hydrolase</fullName>
    </submittedName>
</protein>
<evidence type="ECO:0000259" key="1">
    <source>
        <dbReference type="Pfam" id="PF13200"/>
    </source>
</evidence>
<dbReference type="InterPro" id="IPR025275">
    <property type="entry name" value="DUF4015"/>
</dbReference>
<dbReference type="Proteomes" id="UP000721415">
    <property type="component" value="Unassembled WGS sequence"/>
</dbReference>
<name>A0ABS0LN91_9LACT</name>